<feature type="transmembrane region" description="Helical" evidence="1">
    <location>
        <begin position="264"/>
        <end position="286"/>
    </location>
</feature>
<protein>
    <recommendedName>
        <fullName evidence="3">DoxX family protein</fullName>
    </recommendedName>
</protein>
<gene>
    <name evidence="2" type="ORF">HELGO_WM34381</name>
</gene>
<feature type="transmembrane region" description="Helical" evidence="1">
    <location>
        <begin position="194"/>
        <end position="216"/>
    </location>
</feature>
<feature type="transmembrane region" description="Helical" evidence="1">
    <location>
        <begin position="222"/>
        <end position="243"/>
    </location>
</feature>
<keyword evidence="1" id="KW-1133">Transmembrane helix</keyword>
<dbReference type="EMBL" id="CACVAQ010000116">
    <property type="protein sequence ID" value="CAA6806322.1"/>
    <property type="molecule type" value="Genomic_DNA"/>
</dbReference>
<keyword evidence="1" id="KW-0472">Membrane</keyword>
<evidence type="ECO:0008006" key="3">
    <source>
        <dbReference type="Google" id="ProtNLM"/>
    </source>
</evidence>
<accession>A0A6S6S8Z7</accession>
<keyword evidence="1" id="KW-0812">Transmembrane</keyword>
<feature type="transmembrane region" description="Helical" evidence="1">
    <location>
        <begin position="110"/>
        <end position="131"/>
    </location>
</feature>
<feature type="transmembrane region" description="Helical" evidence="1">
    <location>
        <begin position="168"/>
        <end position="187"/>
    </location>
</feature>
<evidence type="ECO:0000256" key="1">
    <source>
        <dbReference type="SAM" id="Phobius"/>
    </source>
</evidence>
<evidence type="ECO:0000313" key="2">
    <source>
        <dbReference type="EMBL" id="CAA6806322.1"/>
    </source>
</evidence>
<proteinExistence type="predicted"/>
<sequence>MTSAIPAPNQANIYHQYLFRSNFIFVLLFTSSFSTPTQYIPSLRTYTDPIFEPFVLWTGRFVFRIQEPFIYQLTSDSTGAFVHTFNLILVAFLGAWFWGRVQPNLNYSKISYAFYTYVRYYLALQLFLYGFNKVFKCQFFLPEPNTLYTRVGEVPKDLLFWSAMGSSYFYTVFGGLLEVFAASLLLFRKTYLLGSLLAFGILSNVLAINLGFNISVKLQASFFLFLSFTLILPYIQALYAFFIHQKLIKHKVWIPVFSTKKSHFWYSLIKTISIWLILFEALVPYFKVNNFNDDAQQRALFHGAYAVTSFVENEFPIPPLATFTKRWKRVFVHRRGYFIVQTMDDKMQDYQFQYDLTRQQFSLEHTGTLITYDLGYTALATGDLILSGNVEGRDLQLRLRPLDWKQLPLLKQDFSWTIDAIQ</sequence>
<name>A0A6S6S8Z7_9BACT</name>
<dbReference type="AlphaFoldDB" id="A0A6S6S8Z7"/>
<reference evidence="2" key="1">
    <citation type="submission" date="2020-01" db="EMBL/GenBank/DDBJ databases">
        <authorList>
            <person name="Meier V. D."/>
            <person name="Meier V D."/>
        </authorList>
    </citation>
    <scope>NUCLEOTIDE SEQUENCE</scope>
    <source>
        <strain evidence="2">HLG_WM_MAG_10</strain>
    </source>
</reference>
<organism evidence="2">
    <name type="scientific">uncultured Aureispira sp</name>
    <dbReference type="NCBI Taxonomy" id="1331704"/>
    <lineage>
        <taxon>Bacteria</taxon>
        <taxon>Pseudomonadati</taxon>
        <taxon>Bacteroidota</taxon>
        <taxon>Saprospiria</taxon>
        <taxon>Saprospirales</taxon>
        <taxon>Saprospiraceae</taxon>
        <taxon>Aureispira</taxon>
        <taxon>environmental samples</taxon>
    </lineage>
</organism>
<feature type="transmembrane region" description="Helical" evidence="1">
    <location>
        <begin position="80"/>
        <end position="98"/>
    </location>
</feature>